<dbReference type="Pfam" id="PF14246">
    <property type="entry name" value="TetR_C_7"/>
    <property type="match status" value="1"/>
</dbReference>
<sequence length="203" mass="23485">MKLSEKKRLQIIQAAELLFAEHGAQQTSMDLVAQTAEVSKRTVYNHFDSKEALLYAVIENMLDQVTQEQELIYTSDKSMRQQLIEIARSEAKMLTSAPFLRIARVAFLELLQNPDMAAHLNNTKVGCMRYFETFIDHAIAAEQLEIDDITFATKQFVFQLKSFIFYPRLYGFEMDAHITEDKIIEETVDTFLARYQVKGDKLK</sequence>
<dbReference type="InterPro" id="IPR001647">
    <property type="entry name" value="HTH_TetR"/>
</dbReference>
<dbReference type="Gene3D" id="1.10.10.60">
    <property type="entry name" value="Homeodomain-like"/>
    <property type="match status" value="1"/>
</dbReference>
<dbReference type="PANTHER" id="PTHR30055">
    <property type="entry name" value="HTH-TYPE TRANSCRIPTIONAL REGULATOR RUTR"/>
    <property type="match status" value="1"/>
</dbReference>
<dbReference type="SUPFAM" id="SSF46689">
    <property type="entry name" value="Homeodomain-like"/>
    <property type="match status" value="1"/>
</dbReference>
<dbReference type="Pfam" id="PF00440">
    <property type="entry name" value="TetR_N"/>
    <property type="match status" value="1"/>
</dbReference>
<feature type="domain" description="HTH tetR-type" evidence="3">
    <location>
        <begin position="5"/>
        <end position="65"/>
    </location>
</feature>
<dbReference type="InterPro" id="IPR009057">
    <property type="entry name" value="Homeodomain-like_sf"/>
</dbReference>
<dbReference type="PRINTS" id="PR00455">
    <property type="entry name" value="HTHTETR"/>
</dbReference>
<dbReference type="PROSITE" id="PS50977">
    <property type="entry name" value="HTH_TETR_2"/>
    <property type="match status" value="1"/>
</dbReference>
<evidence type="ECO:0000259" key="3">
    <source>
        <dbReference type="PROSITE" id="PS50977"/>
    </source>
</evidence>
<reference evidence="4 5" key="1">
    <citation type="submission" date="2023-05" db="EMBL/GenBank/DDBJ databases">
        <title>Pseudoalteromonas ardens sp. nov., Pseudoalteromonas obscura sp. nov., and Pseudoalteromonas umbrosa sp. nov., isolated from the coral Montipora capitata.</title>
        <authorList>
            <person name="Thomas E.M."/>
            <person name="Smith E.M."/>
            <person name="Papke E."/>
            <person name="Shlafstein M.D."/>
            <person name="Oline D.K."/>
            <person name="Videau P."/>
            <person name="Saw J.H."/>
            <person name="Strangman W.K."/>
            <person name="Ushijima B."/>
        </authorList>
    </citation>
    <scope>NUCLEOTIDE SEQUENCE [LARGE SCALE GENOMIC DNA]</scope>
    <source>
        <strain evidence="4 5">P94</strain>
    </source>
</reference>
<name>A0ABT7EKH5_9GAMM</name>
<gene>
    <name evidence="4" type="ORF">QNM18_10735</name>
</gene>
<dbReference type="PANTHER" id="PTHR30055:SF146">
    <property type="entry name" value="HTH-TYPE TRANSCRIPTIONAL DUAL REGULATOR CECR"/>
    <property type="match status" value="1"/>
</dbReference>
<keyword evidence="1 2" id="KW-0238">DNA-binding</keyword>
<evidence type="ECO:0000256" key="2">
    <source>
        <dbReference type="PROSITE-ProRule" id="PRU00335"/>
    </source>
</evidence>
<protein>
    <submittedName>
        <fullName evidence="4">TetR/AcrR family transcriptional regulator</fullName>
    </submittedName>
</protein>
<evidence type="ECO:0000313" key="5">
    <source>
        <dbReference type="Proteomes" id="UP001231915"/>
    </source>
</evidence>
<dbReference type="RefSeq" id="WP_211010715.1">
    <property type="nucleotide sequence ID" value="NZ_JASJUT010000003.1"/>
</dbReference>
<comment type="caution">
    <text evidence="4">The sequence shown here is derived from an EMBL/GenBank/DDBJ whole genome shotgun (WGS) entry which is preliminary data.</text>
</comment>
<keyword evidence="5" id="KW-1185">Reference proteome</keyword>
<evidence type="ECO:0000256" key="1">
    <source>
        <dbReference type="ARBA" id="ARBA00023125"/>
    </source>
</evidence>
<proteinExistence type="predicted"/>
<organism evidence="4 5">
    <name type="scientific">Pseudoalteromonas obscura</name>
    <dbReference type="NCBI Taxonomy" id="3048491"/>
    <lineage>
        <taxon>Bacteria</taxon>
        <taxon>Pseudomonadati</taxon>
        <taxon>Pseudomonadota</taxon>
        <taxon>Gammaproteobacteria</taxon>
        <taxon>Alteromonadales</taxon>
        <taxon>Pseudoalteromonadaceae</taxon>
        <taxon>Pseudoalteromonas</taxon>
    </lineage>
</organism>
<dbReference type="Gene3D" id="1.10.357.10">
    <property type="entry name" value="Tetracycline Repressor, domain 2"/>
    <property type="match status" value="1"/>
</dbReference>
<evidence type="ECO:0000313" key="4">
    <source>
        <dbReference type="EMBL" id="MDK2595521.1"/>
    </source>
</evidence>
<dbReference type="InterPro" id="IPR050109">
    <property type="entry name" value="HTH-type_TetR-like_transc_reg"/>
</dbReference>
<feature type="DNA-binding region" description="H-T-H motif" evidence="2">
    <location>
        <begin position="28"/>
        <end position="47"/>
    </location>
</feature>
<dbReference type="InterPro" id="IPR039536">
    <property type="entry name" value="TetR_C_Proteobacteria"/>
</dbReference>
<accession>A0ABT7EKH5</accession>
<dbReference type="EMBL" id="JASJUT010000003">
    <property type="protein sequence ID" value="MDK2595521.1"/>
    <property type="molecule type" value="Genomic_DNA"/>
</dbReference>
<dbReference type="Proteomes" id="UP001231915">
    <property type="component" value="Unassembled WGS sequence"/>
</dbReference>